<feature type="transmembrane region" description="Helical" evidence="4">
    <location>
        <begin position="6"/>
        <end position="23"/>
    </location>
</feature>
<evidence type="ECO:0000256" key="4">
    <source>
        <dbReference type="SAM" id="Phobius"/>
    </source>
</evidence>
<dbReference type="PANTHER" id="PTHR43280">
    <property type="entry name" value="ARAC-FAMILY TRANSCRIPTIONAL REGULATOR"/>
    <property type="match status" value="1"/>
</dbReference>
<protein>
    <submittedName>
        <fullName evidence="6">AraC family transcriptional regulator</fullName>
    </submittedName>
</protein>
<proteinExistence type="predicted"/>
<keyword evidence="2" id="KW-0238">DNA-binding</keyword>
<feature type="transmembrane region" description="Helical" evidence="4">
    <location>
        <begin position="55"/>
        <end position="78"/>
    </location>
</feature>
<dbReference type="SUPFAM" id="SSF46689">
    <property type="entry name" value="Homeodomain-like"/>
    <property type="match status" value="1"/>
</dbReference>
<sequence length="391" mass="45272">MLFTSVVLVLIVCFLLLINNWSLNKGIIYLVSGILIICARELSMLLSMSSGHTNIFTFLIIHFDPLASLAGPLLYYFFKSLVKGKLVIDYYFLLFAIPALVVLANTLPYYFFPWESKMAYFTQLQLHIPYILPNHFPSLLFPYHFQRSFIAICNLGFIIFALRYLIIQKRNSTVYMKKKLTQLINHFLLIVPLVVLPLWGLVIYATSLSTTDQGLVFRNKVFISDGYLYYFILIMPISFLFMPKFLYGDQNKASLWDKFILTYKRMTVQAKGFQEAPHEKSEDLDRIVAYIETEKPYLNTTFSLHDISRTLNIPHIRVTTCFSKQLKVPFPAYRNKLRVEHATDLFRSGAHLTTSIEGIAAMSGFKSKSIFYTAFKAVYGVNPMEWMKENL</sequence>
<dbReference type="SMART" id="SM00342">
    <property type="entry name" value="HTH_ARAC"/>
    <property type="match status" value="1"/>
</dbReference>
<keyword evidence="4" id="KW-1133">Transmembrane helix</keyword>
<feature type="transmembrane region" description="Helical" evidence="4">
    <location>
        <begin position="90"/>
        <end position="112"/>
    </location>
</feature>
<dbReference type="PANTHER" id="PTHR43280:SF2">
    <property type="entry name" value="HTH-TYPE TRANSCRIPTIONAL REGULATOR EXSA"/>
    <property type="match status" value="1"/>
</dbReference>
<keyword evidence="4" id="KW-0472">Membrane</keyword>
<evidence type="ECO:0000256" key="3">
    <source>
        <dbReference type="ARBA" id="ARBA00023163"/>
    </source>
</evidence>
<organism evidence="6 7">
    <name type="scientific">Aquirufa esocilacus</name>
    <dbReference type="NCBI Taxonomy" id="3096513"/>
    <lineage>
        <taxon>Bacteria</taxon>
        <taxon>Pseudomonadati</taxon>
        <taxon>Bacteroidota</taxon>
        <taxon>Cytophagia</taxon>
        <taxon>Cytophagales</taxon>
        <taxon>Flectobacillaceae</taxon>
        <taxon>Aquirufa</taxon>
    </lineage>
</organism>
<evidence type="ECO:0000313" key="6">
    <source>
        <dbReference type="EMBL" id="MFD3408333.1"/>
    </source>
</evidence>
<dbReference type="EMBL" id="JBBKXX010000002">
    <property type="protein sequence ID" value="MFD3408333.1"/>
    <property type="molecule type" value="Genomic_DNA"/>
</dbReference>
<keyword evidence="1" id="KW-0805">Transcription regulation</keyword>
<keyword evidence="7" id="KW-1185">Reference proteome</keyword>
<reference evidence="6 7" key="1">
    <citation type="submission" date="2024-03" db="EMBL/GenBank/DDBJ databases">
        <title>Aquirufa genome sequencing.</title>
        <authorList>
            <person name="Pitt A."/>
            <person name="Hahn M.W."/>
        </authorList>
    </citation>
    <scope>NUCLEOTIDE SEQUENCE [LARGE SCALE GENOMIC DNA]</scope>
    <source>
        <strain evidence="6 7">HETE-83D</strain>
    </source>
</reference>
<dbReference type="Gene3D" id="1.10.10.60">
    <property type="entry name" value="Homeodomain-like"/>
    <property type="match status" value="1"/>
</dbReference>
<dbReference type="PROSITE" id="PS01124">
    <property type="entry name" value="HTH_ARAC_FAMILY_2"/>
    <property type="match status" value="1"/>
</dbReference>
<name>A0ABW6DIH2_9BACT</name>
<keyword evidence="4" id="KW-0812">Transmembrane</keyword>
<feature type="transmembrane region" description="Helical" evidence="4">
    <location>
        <begin position="28"/>
        <end position="49"/>
    </location>
</feature>
<evidence type="ECO:0000256" key="1">
    <source>
        <dbReference type="ARBA" id="ARBA00023015"/>
    </source>
</evidence>
<evidence type="ECO:0000313" key="7">
    <source>
        <dbReference type="Proteomes" id="UP001598019"/>
    </source>
</evidence>
<evidence type="ECO:0000259" key="5">
    <source>
        <dbReference type="PROSITE" id="PS01124"/>
    </source>
</evidence>
<comment type="caution">
    <text evidence="6">The sequence shown here is derived from an EMBL/GenBank/DDBJ whole genome shotgun (WGS) entry which is preliminary data.</text>
</comment>
<evidence type="ECO:0000256" key="2">
    <source>
        <dbReference type="ARBA" id="ARBA00023125"/>
    </source>
</evidence>
<feature type="domain" description="HTH araC/xylS-type" evidence="5">
    <location>
        <begin position="285"/>
        <end position="389"/>
    </location>
</feature>
<feature type="transmembrane region" description="Helical" evidence="4">
    <location>
        <begin position="187"/>
        <end position="207"/>
    </location>
</feature>
<dbReference type="Pfam" id="PF12833">
    <property type="entry name" value="HTH_18"/>
    <property type="match status" value="1"/>
</dbReference>
<dbReference type="RefSeq" id="WP_377980729.1">
    <property type="nucleotide sequence ID" value="NZ_JBBKXX010000002.1"/>
</dbReference>
<feature type="transmembrane region" description="Helical" evidence="4">
    <location>
        <begin position="148"/>
        <end position="166"/>
    </location>
</feature>
<accession>A0ABW6DIH2</accession>
<dbReference type="Proteomes" id="UP001598019">
    <property type="component" value="Unassembled WGS sequence"/>
</dbReference>
<dbReference type="InterPro" id="IPR018060">
    <property type="entry name" value="HTH_AraC"/>
</dbReference>
<feature type="transmembrane region" description="Helical" evidence="4">
    <location>
        <begin position="227"/>
        <end position="247"/>
    </location>
</feature>
<keyword evidence="3" id="KW-0804">Transcription</keyword>
<dbReference type="InterPro" id="IPR009057">
    <property type="entry name" value="Homeodomain-like_sf"/>
</dbReference>
<gene>
    <name evidence="6" type="ORF">SKC37_06680</name>
</gene>